<dbReference type="InterPro" id="IPR039977">
    <property type="entry name" value="Suv4-20/Set9"/>
</dbReference>
<evidence type="ECO:0000256" key="2">
    <source>
        <dbReference type="ARBA" id="ARBA00004286"/>
    </source>
</evidence>
<keyword evidence="15" id="KW-0804">Transcription</keyword>
<keyword evidence="14" id="KW-0805">Transcription regulation</keyword>
<evidence type="ECO:0000256" key="4">
    <source>
        <dbReference type="ARBA" id="ARBA00012188"/>
    </source>
</evidence>
<dbReference type="CDD" id="cd19184">
    <property type="entry name" value="SET_KMT5B"/>
    <property type="match status" value="1"/>
</dbReference>
<evidence type="ECO:0000256" key="13">
    <source>
        <dbReference type="ARBA" id="ARBA00022853"/>
    </source>
</evidence>
<reference evidence="25" key="1">
    <citation type="journal article" date="2018" name="PLoS ONE">
        <title>Chinook salmon (Oncorhynchus tshawytscha) genome and transcriptome.</title>
        <authorList>
            <person name="Christensen K.A."/>
            <person name="Leong J.S."/>
            <person name="Sakhrani D."/>
            <person name="Biagi C.A."/>
            <person name="Minkley D.R."/>
            <person name="Withler R.E."/>
            <person name="Rondeau E.B."/>
            <person name="Koop B.F."/>
            <person name="Devlin R.H."/>
        </authorList>
    </citation>
    <scope>NUCLEOTIDE SEQUENCE [LARGE SCALE GENOMIC DNA]</scope>
</reference>
<evidence type="ECO:0000313" key="25">
    <source>
        <dbReference type="Proteomes" id="UP000694402"/>
    </source>
</evidence>
<evidence type="ECO:0000256" key="22">
    <source>
        <dbReference type="SAM" id="MobiDB-lite"/>
    </source>
</evidence>
<dbReference type="InterPro" id="IPR001214">
    <property type="entry name" value="SET_dom"/>
</dbReference>
<keyword evidence="8" id="KW-0489">Methyltransferase</keyword>
<dbReference type="FunFam" id="1.10.10.1700:FF:000001">
    <property type="entry name" value="Histone-lysine N-methyltransferase"/>
    <property type="match status" value="1"/>
</dbReference>
<sequence>MAGETLRTNHPPQKMFSLPLFSMDVTLIIRQNPPRLLTSSGSPRNCRFSAASLEAERRCIPSSGMTAKELCEHDDLTTSLILDPYLGFQTHKMNTRFRPIKGRQEELKEIIERFKKHDNLEKAFRALTSGDWSRHHFLHKSKAQEKLFKQHVFVYLRMFAADSGFEILPCNRYSSEQNGAKIVATKEWKRTDKIEYLVGCIAELSESEENMLLRHGENDFSVMYSTRKNCAQLWLGPAAFINHDCRPNCKFVSTGRDTACVKVLRDIEPGEEISCYYGDGFFGENNEYCECYTCERRLTGAFKSKAGLPAEAPVINSTYGLRETDKRLNRLKKMEAGEGSRNSDSHSVGSHTDIDSQDIPNTHTCKNRLKPGLKLGLRFGVHSVWGFRWIPSPSLTSTSPSKQSHRNTGRIPKRLRSKPATPSLSKVRLRSRCSRGRGSEPKASVVARGEVLGTTGPGRLGLREPRTSSLCKAGVSGKKEKDAQGPVQTALGQRGCLTRHAAKENNTPAVREGSQNQPCTYRTRRSTRTLVKVQDAVPGSAGVKLEPGGLEGHGTIPGGVEIKTEPADLEQYLGHGLGSELGGGLGAGYTSRGVCTRRSQLTQLRPERTIKREDSSYGELFPPVAVAPVASSQQPRHHHSTADTADCDKMLLGLSVPERHWDYNGSEALRRDKGKKKQRITRYDAQLILENSGGIPKLTLRRTQHSCSSYHVSKLNGFGPPGLHSTSSSTKLKIQLKREDDGRAQTHTDNRGDTEGCGLGEDDDDDYFDDEFEDDFIPLPPAKRLRLIVGKDSIDIDISSRRREDQSLRLNA</sequence>
<keyword evidence="9" id="KW-0808">Transferase</keyword>
<evidence type="ECO:0000256" key="10">
    <source>
        <dbReference type="ARBA" id="ARBA00022691"/>
    </source>
</evidence>
<keyword evidence="12" id="KW-0862">Zinc</keyword>
<dbReference type="PROSITE" id="PS50280">
    <property type="entry name" value="SET"/>
    <property type="match status" value="1"/>
</dbReference>
<evidence type="ECO:0000256" key="18">
    <source>
        <dbReference type="ARBA" id="ARBA00031835"/>
    </source>
</evidence>
<evidence type="ECO:0000256" key="8">
    <source>
        <dbReference type="ARBA" id="ARBA00022603"/>
    </source>
</evidence>
<evidence type="ECO:0000256" key="12">
    <source>
        <dbReference type="ARBA" id="ARBA00022833"/>
    </source>
</evidence>
<dbReference type="GO" id="GO:0140944">
    <property type="term" value="F:histone H4K20 monomethyltransferase activity"/>
    <property type="evidence" value="ECO:0007669"/>
    <property type="project" value="UniProtKB-EC"/>
</dbReference>
<dbReference type="GO" id="GO:0140941">
    <property type="term" value="F:histone H4K20me methyltransferase activity"/>
    <property type="evidence" value="ECO:0007669"/>
    <property type="project" value="UniProtKB-EC"/>
</dbReference>
<dbReference type="InterPro" id="IPR046341">
    <property type="entry name" value="SET_dom_sf"/>
</dbReference>
<dbReference type="GO" id="GO:0046872">
    <property type="term" value="F:metal ion binding"/>
    <property type="evidence" value="ECO:0007669"/>
    <property type="project" value="UniProtKB-KW"/>
</dbReference>
<dbReference type="FunFam" id="2.170.270.10:FF:000006">
    <property type="entry name" value="Histone-lysine N-methyltransferase"/>
    <property type="match status" value="1"/>
</dbReference>
<feature type="compositionally biased region" description="Low complexity" evidence="22">
    <location>
        <begin position="392"/>
        <end position="401"/>
    </location>
</feature>
<keyword evidence="25" id="KW-1185">Reference proteome</keyword>
<evidence type="ECO:0000256" key="21">
    <source>
        <dbReference type="ARBA" id="ARBA00048710"/>
    </source>
</evidence>
<evidence type="ECO:0000256" key="11">
    <source>
        <dbReference type="ARBA" id="ARBA00022723"/>
    </source>
</evidence>
<proteinExistence type="predicted"/>
<dbReference type="GO" id="GO:0032259">
    <property type="term" value="P:methylation"/>
    <property type="evidence" value="ECO:0007669"/>
    <property type="project" value="UniProtKB-KW"/>
</dbReference>
<name>A0AAZ3QWB2_ONCTS</name>
<dbReference type="PANTHER" id="PTHR12977:SF4">
    <property type="entry name" value="HISTONE-LYSINE N-METHYLTRANSFERASE KMT5B"/>
    <property type="match status" value="1"/>
</dbReference>
<evidence type="ECO:0000256" key="6">
    <source>
        <dbReference type="ARBA" id="ARBA00022491"/>
    </source>
</evidence>
<dbReference type="SUPFAM" id="SSF82199">
    <property type="entry name" value="SET domain"/>
    <property type="match status" value="1"/>
</dbReference>
<dbReference type="GO" id="GO:0005694">
    <property type="term" value="C:chromosome"/>
    <property type="evidence" value="ECO:0007669"/>
    <property type="project" value="UniProtKB-SubCell"/>
</dbReference>
<dbReference type="InterPro" id="IPR044424">
    <property type="entry name" value="KMT5B_SET"/>
</dbReference>
<reference evidence="24" key="3">
    <citation type="submission" date="2025-09" db="UniProtKB">
        <authorList>
            <consortium name="Ensembl"/>
        </authorList>
    </citation>
    <scope>IDENTIFICATION</scope>
</reference>
<keyword evidence="16" id="KW-0539">Nucleus</keyword>
<dbReference type="Gene3D" id="2.170.270.10">
    <property type="entry name" value="SET domain"/>
    <property type="match status" value="1"/>
</dbReference>
<feature type="compositionally biased region" description="Basic and acidic residues" evidence="22">
    <location>
        <begin position="738"/>
        <end position="754"/>
    </location>
</feature>
<evidence type="ECO:0000256" key="7">
    <source>
        <dbReference type="ARBA" id="ARBA00022541"/>
    </source>
</evidence>
<keyword evidence="5" id="KW-0158">Chromosome</keyword>
<feature type="compositionally biased region" description="Basic and acidic residues" evidence="22">
    <location>
        <begin position="334"/>
        <end position="344"/>
    </location>
</feature>
<dbReference type="EC" id="2.1.1.362" evidence="4"/>
<dbReference type="PANTHER" id="PTHR12977">
    <property type="entry name" value="SUPPRESSOR OF VARIEGATION 4-20-RELATED"/>
    <property type="match status" value="1"/>
</dbReference>
<evidence type="ECO:0000313" key="24">
    <source>
        <dbReference type="Ensembl" id="ENSOTSP00005132194.1"/>
    </source>
</evidence>
<dbReference type="AlphaFoldDB" id="A0AAZ3QWB2"/>
<comment type="catalytic activity">
    <reaction evidence="21">
        <text>N(6)-methyl-L-lysyl(20)-[histone H4] + S-adenosyl-L-methionine = N(6),N(6)-dimethyl-L-lysyl(20)-[histone H4] + S-adenosyl-L-homocysteine + H(+)</text>
        <dbReference type="Rhea" id="RHEA:60348"/>
        <dbReference type="Rhea" id="RHEA-COMP:15555"/>
        <dbReference type="Rhea" id="RHEA-COMP:15556"/>
        <dbReference type="ChEBI" id="CHEBI:15378"/>
        <dbReference type="ChEBI" id="CHEBI:57856"/>
        <dbReference type="ChEBI" id="CHEBI:59789"/>
        <dbReference type="ChEBI" id="CHEBI:61929"/>
        <dbReference type="ChEBI" id="CHEBI:61976"/>
        <dbReference type="EC" id="2.1.1.362"/>
    </reaction>
    <physiologicalReaction direction="left-to-right" evidence="21">
        <dbReference type="Rhea" id="RHEA:60349"/>
    </physiologicalReaction>
</comment>
<dbReference type="Ensembl" id="ENSOTST00005131184.1">
    <property type="protein sequence ID" value="ENSOTSP00005132194.1"/>
    <property type="gene ID" value="ENSOTSG00005078512.1"/>
</dbReference>
<keyword evidence="10" id="KW-0949">S-adenosyl-L-methionine</keyword>
<organism evidence="24 25">
    <name type="scientific">Oncorhynchus tshawytscha</name>
    <name type="common">Chinook salmon</name>
    <name type="synonym">Salmo tshawytscha</name>
    <dbReference type="NCBI Taxonomy" id="74940"/>
    <lineage>
        <taxon>Eukaryota</taxon>
        <taxon>Metazoa</taxon>
        <taxon>Chordata</taxon>
        <taxon>Craniata</taxon>
        <taxon>Vertebrata</taxon>
        <taxon>Euteleostomi</taxon>
        <taxon>Actinopterygii</taxon>
        <taxon>Neopterygii</taxon>
        <taxon>Teleostei</taxon>
        <taxon>Protacanthopterygii</taxon>
        <taxon>Salmoniformes</taxon>
        <taxon>Salmonidae</taxon>
        <taxon>Salmoninae</taxon>
        <taxon>Oncorhynchus</taxon>
    </lineage>
</organism>
<evidence type="ECO:0000256" key="16">
    <source>
        <dbReference type="ARBA" id="ARBA00023242"/>
    </source>
</evidence>
<accession>A0AAZ3QWB2</accession>
<keyword evidence="11" id="KW-0479">Metal-binding</keyword>
<feature type="region of interest" description="Disordered" evidence="22">
    <location>
        <begin position="738"/>
        <end position="764"/>
    </location>
</feature>
<dbReference type="Gene3D" id="1.10.10.1700">
    <property type="entry name" value="Histone-lysine N-methyltransferase"/>
    <property type="match status" value="1"/>
</dbReference>
<gene>
    <name evidence="24" type="primary">KMT5B</name>
</gene>
<dbReference type="GO" id="GO:0005634">
    <property type="term" value="C:nucleus"/>
    <property type="evidence" value="ECO:0007669"/>
    <property type="project" value="UniProtKB-SubCell"/>
</dbReference>
<evidence type="ECO:0000256" key="14">
    <source>
        <dbReference type="ARBA" id="ARBA00023015"/>
    </source>
</evidence>
<dbReference type="GeneTree" id="ENSGT00940000156431"/>
<comment type="subcellular location">
    <subcellularLocation>
        <location evidence="2">Chromosome</location>
    </subcellularLocation>
    <subcellularLocation>
        <location evidence="1">Nucleus</location>
    </subcellularLocation>
</comment>
<protein>
    <recommendedName>
        <fullName evidence="17">[histone H4]-N-methyl-L-lysine20 N-methyltransferase KMT5B</fullName>
        <ecNumber evidence="3">2.1.1.361</ecNumber>
        <ecNumber evidence="4">2.1.1.362</ecNumber>
    </recommendedName>
    <alternativeName>
        <fullName evidence="18">[histone H4]-lysine20 N-methyltransferase KMT5B</fullName>
    </alternativeName>
</protein>
<evidence type="ECO:0000256" key="15">
    <source>
        <dbReference type="ARBA" id="ARBA00023163"/>
    </source>
</evidence>
<dbReference type="Pfam" id="PF00856">
    <property type="entry name" value="SET"/>
    <property type="match status" value="1"/>
</dbReference>
<reference evidence="24" key="2">
    <citation type="submission" date="2025-08" db="UniProtKB">
        <authorList>
            <consortium name="Ensembl"/>
        </authorList>
    </citation>
    <scope>IDENTIFICATION</scope>
</reference>
<evidence type="ECO:0000256" key="17">
    <source>
        <dbReference type="ARBA" id="ARBA00031786"/>
    </source>
</evidence>
<feature type="domain" description="SET" evidence="23">
    <location>
        <begin position="163"/>
        <end position="278"/>
    </location>
</feature>
<dbReference type="PROSITE" id="PS51570">
    <property type="entry name" value="SAM_MT43_SUVAR420_2"/>
    <property type="match status" value="1"/>
</dbReference>
<dbReference type="Proteomes" id="UP000694402">
    <property type="component" value="Unassembled WGS sequence"/>
</dbReference>
<dbReference type="InterPro" id="IPR025790">
    <property type="entry name" value="Suv4-20_animal"/>
</dbReference>
<comment type="catalytic activity">
    <reaction evidence="19">
        <text>L-lysyl(20)-[histone H4] + S-adenosyl-L-methionine = N(6)-methyl-L-lysyl(20)-[histone H4] + S-adenosyl-L-homocysteine + H(+)</text>
        <dbReference type="Rhea" id="RHEA:60344"/>
        <dbReference type="Rhea" id="RHEA-COMP:15554"/>
        <dbReference type="Rhea" id="RHEA-COMP:15555"/>
        <dbReference type="ChEBI" id="CHEBI:15378"/>
        <dbReference type="ChEBI" id="CHEBI:29969"/>
        <dbReference type="ChEBI" id="CHEBI:57856"/>
        <dbReference type="ChEBI" id="CHEBI:59789"/>
        <dbReference type="ChEBI" id="CHEBI:61929"/>
        <dbReference type="EC" id="2.1.1.361"/>
    </reaction>
    <physiologicalReaction direction="left-to-right" evidence="19">
        <dbReference type="Rhea" id="RHEA:60345"/>
    </physiologicalReaction>
</comment>
<evidence type="ECO:0000256" key="3">
    <source>
        <dbReference type="ARBA" id="ARBA00012187"/>
    </source>
</evidence>
<evidence type="ECO:0000256" key="19">
    <source>
        <dbReference type="ARBA" id="ARBA00048226"/>
    </source>
</evidence>
<feature type="compositionally biased region" description="Basic residues" evidence="22">
    <location>
        <begin position="403"/>
        <end position="417"/>
    </location>
</feature>
<keyword evidence="13" id="KW-0156">Chromatin regulator</keyword>
<dbReference type="GO" id="GO:0007517">
    <property type="term" value="P:muscle organ development"/>
    <property type="evidence" value="ECO:0007669"/>
    <property type="project" value="UniProtKB-KW"/>
</dbReference>
<evidence type="ECO:0000256" key="5">
    <source>
        <dbReference type="ARBA" id="ARBA00022454"/>
    </source>
</evidence>
<keyword evidence="7" id="KW-0517">Myogenesis</keyword>
<feature type="region of interest" description="Disordered" evidence="22">
    <location>
        <begin position="334"/>
        <end position="365"/>
    </location>
</feature>
<evidence type="ECO:0000256" key="1">
    <source>
        <dbReference type="ARBA" id="ARBA00004123"/>
    </source>
</evidence>
<dbReference type="InterPro" id="IPR041938">
    <property type="entry name" value="Hist-Lys_N-MTase_N"/>
</dbReference>
<evidence type="ECO:0000256" key="20">
    <source>
        <dbReference type="ARBA" id="ARBA00048602"/>
    </source>
</evidence>
<dbReference type="SMART" id="SM00317">
    <property type="entry name" value="SET"/>
    <property type="match status" value="1"/>
</dbReference>
<evidence type="ECO:0000256" key="9">
    <source>
        <dbReference type="ARBA" id="ARBA00022679"/>
    </source>
</evidence>
<dbReference type="EC" id="2.1.1.361" evidence="3"/>
<comment type="catalytic activity">
    <reaction evidence="20">
        <text>N(6),N(6)-dimethyl-L-lysyl(20)-[histone H4] + S-adenosyl-L-methionine = N(6),N(6),N(6)-trimethyl-L-lysyl(20)-[histone H4] + S-adenosyl-L-homocysteine + H(+)</text>
        <dbReference type="Rhea" id="RHEA:61992"/>
        <dbReference type="Rhea" id="RHEA-COMP:15556"/>
        <dbReference type="Rhea" id="RHEA-COMP:15998"/>
        <dbReference type="ChEBI" id="CHEBI:15378"/>
        <dbReference type="ChEBI" id="CHEBI:57856"/>
        <dbReference type="ChEBI" id="CHEBI:59789"/>
        <dbReference type="ChEBI" id="CHEBI:61961"/>
        <dbReference type="ChEBI" id="CHEBI:61976"/>
    </reaction>
    <physiologicalReaction direction="left-to-right" evidence="20">
        <dbReference type="Rhea" id="RHEA:61993"/>
    </physiologicalReaction>
</comment>
<feature type="region of interest" description="Disordered" evidence="22">
    <location>
        <begin position="392"/>
        <end position="465"/>
    </location>
</feature>
<evidence type="ECO:0000259" key="23">
    <source>
        <dbReference type="PROSITE" id="PS50280"/>
    </source>
</evidence>
<keyword evidence="6" id="KW-0678">Repressor</keyword>